<dbReference type="InterPro" id="IPR005135">
    <property type="entry name" value="Endo/exonuclease/phosphatase"/>
</dbReference>
<dbReference type="GO" id="GO:0003677">
    <property type="term" value="F:DNA binding"/>
    <property type="evidence" value="ECO:0007669"/>
    <property type="project" value="InterPro"/>
</dbReference>
<evidence type="ECO:0000256" key="1">
    <source>
        <dbReference type="ARBA" id="ARBA00007092"/>
    </source>
</evidence>
<dbReference type="NCBIfam" id="TIGR00195">
    <property type="entry name" value="exoDNase_III"/>
    <property type="match status" value="1"/>
</dbReference>
<dbReference type="CDD" id="cd09086">
    <property type="entry name" value="ExoIII-like_AP-endo"/>
    <property type="match status" value="1"/>
</dbReference>
<keyword evidence="4 6" id="KW-0460">Magnesium</keyword>
<evidence type="ECO:0000256" key="3">
    <source>
        <dbReference type="ARBA" id="ARBA00022801"/>
    </source>
</evidence>
<feature type="site" description="Important for catalytic activity" evidence="7">
    <location>
        <position position="231"/>
    </location>
</feature>
<evidence type="ECO:0000256" key="5">
    <source>
        <dbReference type="PIRSR" id="PIRSR604808-1"/>
    </source>
</evidence>
<dbReference type="AlphaFoldDB" id="A0A2I2MI58"/>
<dbReference type="GO" id="GO:0006281">
    <property type="term" value="P:DNA repair"/>
    <property type="evidence" value="ECO:0007669"/>
    <property type="project" value="InterPro"/>
</dbReference>
<name>A0A2I2MI58_9BACT</name>
<dbReference type="EC" id="3.1.11.2" evidence="9"/>
<protein>
    <submittedName>
        <fullName evidence="9">Exodeoxyribonuclease III</fullName>
        <ecNumber evidence="9">3.1.11.2</ecNumber>
    </submittedName>
</protein>
<evidence type="ECO:0000313" key="9">
    <source>
        <dbReference type="EMBL" id="SOU92906.1"/>
    </source>
</evidence>
<keyword evidence="2 6" id="KW-0479">Metal-binding</keyword>
<dbReference type="EMBL" id="LT966316">
    <property type="protein sequence ID" value="SOU92906.1"/>
    <property type="molecule type" value="Genomic_DNA"/>
</dbReference>
<feature type="binding site" evidence="6">
    <location>
        <position position="162"/>
    </location>
    <ligand>
        <name>Mg(2+)</name>
        <dbReference type="ChEBI" id="CHEBI:18420"/>
        <label>1</label>
    </ligand>
</feature>
<evidence type="ECO:0000256" key="2">
    <source>
        <dbReference type="ARBA" id="ARBA00022723"/>
    </source>
</evidence>
<dbReference type="PROSITE" id="PS51435">
    <property type="entry name" value="AP_NUCLEASE_F1_4"/>
    <property type="match status" value="1"/>
</dbReference>
<feature type="binding site" evidence="6">
    <location>
        <position position="260"/>
    </location>
    <ligand>
        <name>Mg(2+)</name>
        <dbReference type="ChEBI" id="CHEBI:18420"/>
        <label>1</label>
    </ligand>
</feature>
<proteinExistence type="inferred from homology"/>
<dbReference type="PANTHER" id="PTHR43250:SF2">
    <property type="entry name" value="EXODEOXYRIBONUCLEASE III"/>
    <property type="match status" value="1"/>
</dbReference>
<dbReference type="InterPro" id="IPR004808">
    <property type="entry name" value="AP_endonuc_1"/>
</dbReference>
<accession>A0A2I2MI58</accession>
<dbReference type="PANTHER" id="PTHR43250">
    <property type="entry name" value="EXODEOXYRIBONUCLEASE III"/>
    <property type="match status" value="1"/>
</dbReference>
<feature type="binding site" evidence="6">
    <location>
        <position position="49"/>
    </location>
    <ligand>
        <name>Mg(2+)</name>
        <dbReference type="ChEBI" id="CHEBI:18420"/>
        <label>1</label>
    </ligand>
</feature>
<dbReference type="SUPFAM" id="SSF56219">
    <property type="entry name" value="DNase I-like"/>
    <property type="match status" value="1"/>
</dbReference>
<comment type="similarity">
    <text evidence="1">Belongs to the DNA repair enzymes AP/ExoA family.</text>
</comment>
<dbReference type="NCBIfam" id="TIGR00633">
    <property type="entry name" value="xth"/>
    <property type="match status" value="1"/>
</dbReference>
<evidence type="ECO:0000259" key="8">
    <source>
        <dbReference type="Pfam" id="PF03372"/>
    </source>
</evidence>
<feature type="binding site" evidence="6">
    <location>
        <position position="261"/>
    </location>
    <ligand>
        <name>Mg(2+)</name>
        <dbReference type="ChEBI" id="CHEBI:18420"/>
        <label>1</label>
    </ligand>
</feature>
<feature type="domain" description="Endonuclease/exonuclease/phosphatase" evidence="8">
    <location>
        <begin position="20"/>
        <end position="261"/>
    </location>
</feature>
<dbReference type="PROSITE" id="PS00726">
    <property type="entry name" value="AP_NUCLEASE_F1_1"/>
    <property type="match status" value="1"/>
</dbReference>
<dbReference type="InterPro" id="IPR037493">
    <property type="entry name" value="ExoIII-like"/>
</dbReference>
<dbReference type="Gene3D" id="3.60.10.10">
    <property type="entry name" value="Endonuclease/exonuclease/phosphatase"/>
    <property type="match status" value="1"/>
</dbReference>
<keyword evidence="3 9" id="KW-0378">Hydrolase</keyword>
<reference evidence="9" key="1">
    <citation type="submission" date="2017-12" db="EMBL/GenBank/DDBJ databases">
        <authorList>
            <consortium name="SysMetEx"/>
        </authorList>
    </citation>
    <scope>NUCLEOTIDE SEQUENCE</scope>
    <source>
        <strain evidence="9">Pb_238</strain>
    </source>
</reference>
<feature type="active site" description="Proton acceptor" evidence="5">
    <location>
        <position position="261"/>
    </location>
</feature>
<dbReference type="GO" id="GO:0004519">
    <property type="term" value="F:endonuclease activity"/>
    <property type="evidence" value="ECO:0007669"/>
    <property type="project" value="InterPro"/>
</dbReference>
<feature type="binding site" evidence="6">
    <location>
        <position position="160"/>
    </location>
    <ligand>
        <name>Mg(2+)</name>
        <dbReference type="ChEBI" id="CHEBI:18420"/>
        <label>1</label>
    </ligand>
</feature>
<dbReference type="InterPro" id="IPR036691">
    <property type="entry name" value="Endo/exonu/phosph_ase_sf"/>
</dbReference>
<gene>
    <name evidence="9" type="ORF">LFTS_01546</name>
</gene>
<feature type="active site" description="Proton donor/acceptor" evidence="5">
    <location>
        <position position="160"/>
    </location>
</feature>
<feature type="active site" evidence="5">
    <location>
        <position position="119"/>
    </location>
</feature>
<evidence type="ECO:0000256" key="4">
    <source>
        <dbReference type="ARBA" id="ARBA00022842"/>
    </source>
</evidence>
<dbReference type="GO" id="GO:0046872">
    <property type="term" value="F:metal ion binding"/>
    <property type="evidence" value="ECO:0007669"/>
    <property type="project" value="UniProtKB-KW"/>
</dbReference>
<dbReference type="Pfam" id="PF03372">
    <property type="entry name" value="Exo_endo_phos"/>
    <property type="match status" value="1"/>
</dbReference>
<feature type="site" description="Transition state stabilizer" evidence="7">
    <location>
        <position position="162"/>
    </location>
</feature>
<dbReference type="InterPro" id="IPR020847">
    <property type="entry name" value="AP_endonuclease_F1_BS"/>
</dbReference>
<sequence>MPATPMEPEKGARPLFKTTTWNVNSLKVRLPQVLDWLVREKADVVCLQETKLPDAQFPFQAFREIGYDAVWSGQPTYNGVAILSNTPIELTEASMDDHPDDHRRFLSARIRGVRIVNVYVPNGQDLDSPKFTYKLEWLNRLTRYIEKVREAREPVLLMGDFNIVPGDLDTWDPEGFKDQIFHSPPERKALGNIFQAGFSDLYRTLYPDRQEFSWWDYRMGSFHRNRGLRIDLILSTPPLSEQCREVFIDREARKAERPSDHVPVTALFSL</sequence>
<feature type="site" description="Interaction with DNA substrate" evidence="7">
    <location>
        <position position="261"/>
    </location>
</feature>
<evidence type="ECO:0000256" key="7">
    <source>
        <dbReference type="PIRSR" id="PIRSR604808-3"/>
    </source>
</evidence>
<dbReference type="GO" id="GO:0008311">
    <property type="term" value="F:double-stranded DNA 3'-5' DNA exonuclease activity"/>
    <property type="evidence" value="ECO:0007669"/>
    <property type="project" value="UniProtKB-EC"/>
</dbReference>
<comment type="cofactor">
    <cofactor evidence="6">
        <name>Mg(2+)</name>
        <dbReference type="ChEBI" id="CHEBI:18420"/>
    </cofactor>
    <cofactor evidence="6">
        <name>Mn(2+)</name>
        <dbReference type="ChEBI" id="CHEBI:29035"/>
    </cofactor>
    <text evidence="6">Probably binds two magnesium or manganese ions per subunit.</text>
</comment>
<evidence type="ECO:0000256" key="6">
    <source>
        <dbReference type="PIRSR" id="PIRSR604808-2"/>
    </source>
</evidence>
<feature type="binding site" evidence="6">
    <location>
        <position position="22"/>
    </location>
    <ligand>
        <name>Mg(2+)</name>
        <dbReference type="ChEBI" id="CHEBI:18420"/>
        <label>1</label>
    </ligand>
</feature>
<keyword evidence="6" id="KW-0464">Manganese</keyword>
<organism evidence="9">
    <name type="scientific">Leptospirillum ferriphilum</name>
    <dbReference type="NCBI Taxonomy" id="178606"/>
    <lineage>
        <taxon>Bacteria</taxon>
        <taxon>Pseudomonadati</taxon>
        <taxon>Nitrospirota</taxon>
        <taxon>Nitrospiria</taxon>
        <taxon>Nitrospirales</taxon>
        <taxon>Nitrospiraceae</taxon>
        <taxon>Leptospirillum</taxon>
    </lineage>
</organism>